<dbReference type="Proteomes" id="UP000887568">
    <property type="component" value="Unplaced"/>
</dbReference>
<dbReference type="InterPro" id="IPR043138">
    <property type="entry name" value="GGT_lsub"/>
</dbReference>
<dbReference type="RefSeq" id="XP_038051709.1">
    <property type="nucleotide sequence ID" value="XM_038195781.1"/>
</dbReference>
<evidence type="ECO:0000256" key="1">
    <source>
        <dbReference type="PIRSR" id="PIRSR600101-1"/>
    </source>
</evidence>
<feature type="binding site" evidence="2">
    <location>
        <position position="470"/>
    </location>
    <ligand>
        <name>L-glutamate</name>
        <dbReference type="ChEBI" id="CHEBI:29985"/>
    </ligand>
</feature>
<keyword evidence="3" id="KW-0472">Membrane</keyword>
<dbReference type="AlphaFoldDB" id="A0A913ZK54"/>
<feature type="binding site" evidence="2">
    <location>
        <begin position="447"/>
        <end position="449"/>
    </location>
    <ligand>
        <name>L-glutamate</name>
        <dbReference type="ChEBI" id="CHEBI:29985"/>
    </ligand>
</feature>
<dbReference type="NCBIfam" id="TIGR00066">
    <property type="entry name" value="g_glut_trans"/>
    <property type="match status" value="1"/>
</dbReference>
<dbReference type="GeneID" id="119724642"/>
<feature type="active site" description="Nucleophile" evidence="1">
    <location>
        <position position="429"/>
    </location>
</feature>
<dbReference type="GO" id="GO:0036374">
    <property type="term" value="F:glutathione hydrolase activity"/>
    <property type="evidence" value="ECO:0007669"/>
    <property type="project" value="InterPro"/>
</dbReference>
<dbReference type="FunFam" id="1.10.246.130:FF:000001">
    <property type="entry name" value="Gamma-glutamyltransferase 5 isoform 1"/>
    <property type="match status" value="1"/>
</dbReference>
<dbReference type="OrthoDB" id="1081007at2759"/>
<dbReference type="Pfam" id="PF01019">
    <property type="entry name" value="G_glu_transpept"/>
    <property type="match status" value="1"/>
</dbReference>
<keyword evidence="3" id="KW-1133">Transmembrane helix</keyword>
<sequence>MDSRQYELLPMNGAKVEESDMEEFVSDKASLIDPAAKPTRTENAPLRTQQSIGHETIFGFEGLHVIIVMAVVVSLAITAAMVITILVGEPQVPPHGAVATGNQVCSDAGVSILQQGGSAVDAAIAAMLCIGVVNAQSSGIGGGGFMLILDAEAAAYTGIDFRETAPANARLNMFADNPGASLYSGLAVGIPGELHGMRQAWEKYGKLRWKQLFDPAIDFARNGFEVTANLGKELETVPLALMSDDLRAVYAPTGVRVREGDMVFRENFAQLLDNIAENGIQELYTGYVAQEIVDMVNNNGGNMTLADLQGYKPVEMQPIQVNYRDYNLVTLPQPSGGPMFLTLMNIMELFNVTAANKDTSLYYHRFIEAMKFVKAEEIGLGESAIANYSQNMISKRNAKLLRANITDDTTHPPDYYFSFAQGILRTKGTSQISVIDSDNNMVSVTTSVNMAFGSLLMTPSGVVLNNQMDDFDWPGKSLTYNSSKSNYIAPGKRPQSHMSPVMGRNTTTACSRRFATGGEGGKYITAAVANVVMELLGFQSSLVNASAPLKRVFATLIPDKVIVEEDVSDKIVADLQAKGHNVEVWTSEKGLFNAVQSVMKENDIMYAVSDPRREGGGASQY</sequence>
<evidence type="ECO:0008006" key="6">
    <source>
        <dbReference type="Google" id="ProtNLM"/>
    </source>
</evidence>
<proteinExistence type="predicted"/>
<dbReference type="PANTHER" id="PTHR11686">
    <property type="entry name" value="GAMMA GLUTAMYL TRANSPEPTIDASE"/>
    <property type="match status" value="1"/>
</dbReference>
<dbReference type="EnsemblMetazoa" id="XM_038195781.1">
    <property type="protein sequence ID" value="XP_038051709.1"/>
    <property type="gene ID" value="LOC119724642"/>
</dbReference>
<evidence type="ECO:0000313" key="5">
    <source>
        <dbReference type="Proteomes" id="UP000887568"/>
    </source>
</evidence>
<accession>A0A913ZK54</accession>
<evidence type="ECO:0000256" key="2">
    <source>
        <dbReference type="PIRSR" id="PIRSR600101-2"/>
    </source>
</evidence>
<keyword evidence="3" id="KW-0812">Transmembrane</keyword>
<feature type="binding site" evidence="2">
    <location>
        <position position="521"/>
    </location>
    <ligand>
        <name>L-glutamate</name>
        <dbReference type="ChEBI" id="CHEBI:29985"/>
    </ligand>
</feature>
<name>A0A913ZK54_PATMI</name>
<dbReference type="InterPro" id="IPR043137">
    <property type="entry name" value="GGT_ssub_C"/>
</dbReference>
<protein>
    <recommendedName>
        <fullName evidence="6">Gamma-glutamyltranspeptidase 1</fullName>
    </recommendedName>
</protein>
<evidence type="ECO:0000256" key="3">
    <source>
        <dbReference type="SAM" id="Phobius"/>
    </source>
</evidence>
<feature type="transmembrane region" description="Helical" evidence="3">
    <location>
        <begin position="65"/>
        <end position="87"/>
    </location>
</feature>
<evidence type="ECO:0000313" key="4">
    <source>
        <dbReference type="EnsemblMetazoa" id="XP_038051709.1"/>
    </source>
</evidence>
<dbReference type="CTD" id="2686"/>
<dbReference type="GO" id="GO:0006751">
    <property type="term" value="P:glutathione catabolic process"/>
    <property type="evidence" value="ECO:0007669"/>
    <property type="project" value="InterPro"/>
</dbReference>
<dbReference type="SUPFAM" id="SSF56235">
    <property type="entry name" value="N-terminal nucleophile aminohydrolases (Ntn hydrolases)"/>
    <property type="match status" value="1"/>
</dbReference>
<reference evidence="4" key="1">
    <citation type="submission" date="2022-11" db="UniProtKB">
        <authorList>
            <consortium name="EnsemblMetazoa"/>
        </authorList>
    </citation>
    <scope>IDENTIFICATION</scope>
</reference>
<dbReference type="PANTHER" id="PTHR11686:SF54">
    <property type="entry name" value="GLUTATHIONE HYDROLASE 7"/>
    <property type="match status" value="1"/>
</dbReference>
<dbReference type="InterPro" id="IPR029055">
    <property type="entry name" value="Ntn_hydrolases_N"/>
</dbReference>
<organism evidence="4 5">
    <name type="scientific">Patiria miniata</name>
    <name type="common">Bat star</name>
    <name type="synonym">Asterina miniata</name>
    <dbReference type="NCBI Taxonomy" id="46514"/>
    <lineage>
        <taxon>Eukaryota</taxon>
        <taxon>Metazoa</taxon>
        <taxon>Echinodermata</taxon>
        <taxon>Eleutherozoa</taxon>
        <taxon>Asterozoa</taxon>
        <taxon>Asteroidea</taxon>
        <taxon>Valvatacea</taxon>
        <taxon>Valvatida</taxon>
        <taxon>Asterinidae</taxon>
        <taxon>Patiria</taxon>
    </lineage>
</organism>
<dbReference type="Gene3D" id="3.60.20.40">
    <property type="match status" value="1"/>
</dbReference>
<dbReference type="Gene3D" id="1.10.246.130">
    <property type="match status" value="1"/>
</dbReference>
<keyword evidence="5" id="KW-1185">Reference proteome</keyword>
<dbReference type="PRINTS" id="PR01210">
    <property type="entry name" value="GGTRANSPTASE"/>
</dbReference>
<dbReference type="GO" id="GO:0005886">
    <property type="term" value="C:plasma membrane"/>
    <property type="evidence" value="ECO:0007669"/>
    <property type="project" value="TreeGrafter"/>
</dbReference>
<feature type="binding site" evidence="2">
    <location>
        <position position="162"/>
    </location>
    <ligand>
        <name>L-glutamate</name>
        <dbReference type="ChEBI" id="CHEBI:29985"/>
    </ligand>
</feature>
<dbReference type="InterPro" id="IPR000101">
    <property type="entry name" value="GGT_peptidase"/>
</dbReference>